<evidence type="ECO:0000313" key="1">
    <source>
        <dbReference type="EMBL" id="JAR92594.1"/>
    </source>
</evidence>
<dbReference type="EMBL" id="GEGO01002810">
    <property type="protein sequence ID" value="JAR92594.1"/>
    <property type="molecule type" value="Transcribed_RNA"/>
</dbReference>
<protein>
    <submittedName>
        <fullName evidence="1">Uncharacterized protein</fullName>
    </submittedName>
</protein>
<organism evidence="1">
    <name type="scientific">Ixodes ricinus</name>
    <name type="common">Common tick</name>
    <name type="synonym">Acarus ricinus</name>
    <dbReference type="NCBI Taxonomy" id="34613"/>
    <lineage>
        <taxon>Eukaryota</taxon>
        <taxon>Metazoa</taxon>
        <taxon>Ecdysozoa</taxon>
        <taxon>Arthropoda</taxon>
        <taxon>Chelicerata</taxon>
        <taxon>Arachnida</taxon>
        <taxon>Acari</taxon>
        <taxon>Parasitiformes</taxon>
        <taxon>Ixodida</taxon>
        <taxon>Ixodoidea</taxon>
        <taxon>Ixodidae</taxon>
        <taxon>Ixodinae</taxon>
        <taxon>Ixodes</taxon>
    </lineage>
</organism>
<proteinExistence type="predicted"/>
<name>A0A147BPA2_IXORI</name>
<sequence length="138" mass="15644">MLFHVFRVLWDALIFLSVYRCPKGSCRSHLFTASASVTYHVITLVVYYRWCEVRPAQKPPCMVGTCYDWLRQYVHRLKEGGRYAADGAPSAIQLQRTLGDSEECSASFEFSHRRMADGATEHLLSSQSSCSQEIAKAT</sequence>
<dbReference type="AlphaFoldDB" id="A0A147BPA2"/>
<reference evidence="1" key="1">
    <citation type="journal article" date="2018" name="PLoS Negl. Trop. Dis.">
        <title>Sialome diversity of ticks revealed by RNAseq of single tick salivary glands.</title>
        <authorList>
            <person name="Perner J."/>
            <person name="Kropackova S."/>
            <person name="Kopacek P."/>
            <person name="Ribeiro J.M."/>
        </authorList>
    </citation>
    <scope>NUCLEOTIDE SEQUENCE</scope>
    <source>
        <strain evidence="1">Siblings of single egg batch collected in Ceske Budejovice</strain>
        <tissue evidence="1">Salivary glands</tissue>
    </source>
</reference>
<accession>A0A147BPA2</accession>